<dbReference type="EMBL" id="RCHU02000004">
    <property type="protein sequence ID" value="KAL3596150.1"/>
    <property type="molecule type" value="Genomic_DNA"/>
</dbReference>
<dbReference type="Proteomes" id="UP000309997">
    <property type="component" value="Unassembled WGS sequence"/>
</dbReference>
<accession>A0ACC4CDU7</accession>
<proteinExistence type="predicted"/>
<reference evidence="1 2" key="1">
    <citation type="journal article" date="2024" name="Plant Biotechnol. J.">
        <title>Genome and CRISPR/Cas9 system of a widespread forest tree (Populus alba) in the world.</title>
        <authorList>
            <person name="Liu Y.J."/>
            <person name="Jiang P.F."/>
            <person name="Han X.M."/>
            <person name="Li X.Y."/>
            <person name="Wang H.M."/>
            <person name="Wang Y.J."/>
            <person name="Wang X.X."/>
            <person name="Zeng Q.Y."/>
        </authorList>
    </citation>
    <scope>NUCLEOTIDE SEQUENCE [LARGE SCALE GENOMIC DNA]</scope>
    <source>
        <strain evidence="2">cv. PAL-ZL1</strain>
    </source>
</reference>
<keyword evidence="2" id="KW-1185">Reference proteome</keyword>
<comment type="caution">
    <text evidence="1">The sequence shown here is derived from an EMBL/GenBank/DDBJ whole genome shotgun (WGS) entry which is preliminary data.</text>
</comment>
<feature type="non-terminal residue" evidence="1">
    <location>
        <position position="1"/>
    </location>
</feature>
<evidence type="ECO:0000313" key="2">
    <source>
        <dbReference type="Proteomes" id="UP000309997"/>
    </source>
</evidence>
<gene>
    <name evidence="1" type="ORF">D5086_007787</name>
</gene>
<protein>
    <submittedName>
        <fullName evidence="1">Uncharacterized protein</fullName>
    </submittedName>
</protein>
<evidence type="ECO:0000313" key="1">
    <source>
        <dbReference type="EMBL" id="KAL3596150.1"/>
    </source>
</evidence>
<name>A0ACC4CDU7_POPAL</name>
<organism evidence="1 2">
    <name type="scientific">Populus alba</name>
    <name type="common">White poplar</name>
    <dbReference type="NCBI Taxonomy" id="43335"/>
    <lineage>
        <taxon>Eukaryota</taxon>
        <taxon>Viridiplantae</taxon>
        <taxon>Streptophyta</taxon>
        <taxon>Embryophyta</taxon>
        <taxon>Tracheophyta</taxon>
        <taxon>Spermatophyta</taxon>
        <taxon>Magnoliopsida</taxon>
        <taxon>eudicotyledons</taxon>
        <taxon>Gunneridae</taxon>
        <taxon>Pentapetalae</taxon>
        <taxon>rosids</taxon>
        <taxon>fabids</taxon>
        <taxon>Malpighiales</taxon>
        <taxon>Salicaceae</taxon>
        <taxon>Saliceae</taxon>
        <taxon>Populus</taxon>
    </lineage>
</organism>
<sequence>ELDIPVFQRLTHLELKGKCVDLSSRAPHSLLQKLPHLDCLDFRMGTCMTAMLAHPMTKLRSKSRLQIRKKPHLTQKSFGTRLLQALKRVSFEEYLSLLSSPVDS</sequence>